<feature type="chain" id="PRO_5010376884" evidence="1">
    <location>
        <begin position="23"/>
        <end position="118"/>
    </location>
</feature>
<name>A0A1S3HFX3_LINAN</name>
<dbReference type="AlphaFoldDB" id="A0A1S3HFX3"/>
<dbReference type="InterPro" id="IPR037221">
    <property type="entry name" value="H-type_lectin_dom_sf"/>
</dbReference>
<dbReference type="KEGG" id="lak:106154935"/>
<sequence length="118" mass="13093">MTKMSSIYCLLLLLCLGAYTSGQCQIGFVTSNYCKQGQAHCEWLKYVSFKKPFPSPPDVVTAIALLDSWYGGNVRVNLQPTSISTHGFVMNFGVWGQSINPPTHIYRLKAAWTACPKV</sequence>
<protein>
    <submittedName>
        <fullName evidence="4">Uncharacterized protein LOC106154935</fullName>
    </submittedName>
</protein>
<dbReference type="GO" id="GO:0007155">
    <property type="term" value="P:cell adhesion"/>
    <property type="evidence" value="ECO:0007669"/>
    <property type="project" value="InterPro"/>
</dbReference>
<dbReference type="RefSeq" id="XP_013384955.1">
    <property type="nucleotide sequence ID" value="XM_013529501.1"/>
</dbReference>
<reference evidence="4" key="1">
    <citation type="submission" date="2025-08" db="UniProtKB">
        <authorList>
            <consortium name="RefSeq"/>
        </authorList>
    </citation>
    <scope>IDENTIFICATION</scope>
    <source>
        <tissue evidence="4">Gonads</tissue>
    </source>
</reference>
<evidence type="ECO:0000313" key="3">
    <source>
        <dbReference type="Proteomes" id="UP000085678"/>
    </source>
</evidence>
<dbReference type="InterPro" id="IPR019019">
    <property type="entry name" value="H-type_lectin_domain"/>
</dbReference>
<evidence type="ECO:0000256" key="1">
    <source>
        <dbReference type="SAM" id="SignalP"/>
    </source>
</evidence>
<organism evidence="3 4">
    <name type="scientific">Lingula anatina</name>
    <name type="common">Brachiopod</name>
    <name type="synonym">Lingula unguis</name>
    <dbReference type="NCBI Taxonomy" id="7574"/>
    <lineage>
        <taxon>Eukaryota</taxon>
        <taxon>Metazoa</taxon>
        <taxon>Spiralia</taxon>
        <taxon>Lophotrochozoa</taxon>
        <taxon>Brachiopoda</taxon>
        <taxon>Linguliformea</taxon>
        <taxon>Lingulata</taxon>
        <taxon>Lingulida</taxon>
        <taxon>Linguloidea</taxon>
        <taxon>Lingulidae</taxon>
        <taxon>Lingula</taxon>
    </lineage>
</organism>
<dbReference type="GeneID" id="106154935"/>
<dbReference type="Proteomes" id="UP000085678">
    <property type="component" value="Unplaced"/>
</dbReference>
<evidence type="ECO:0000259" key="2">
    <source>
        <dbReference type="Pfam" id="PF09458"/>
    </source>
</evidence>
<gene>
    <name evidence="4" type="primary">LOC106154935</name>
</gene>
<feature type="signal peptide" evidence="1">
    <location>
        <begin position="1"/>
        <end position="22"/>
    </location>
</feature>
<dbReference type="Gene3D" id="2.60.40.2080">
    <property type="match status" value="1"/>
</dbReference>
<dbReference type="InParanoid" id="A0A1S3HFX3"/>
<dbReference type="Pfam" id="PF09458">
    <property type="entry name" value="H_lectin"/>
    <property type="match status" value="1"/>
</dbReference>
<dbReference type="GO" id="GO:0030246">
    <property type="term" value="F:carbohydrate binding"/>
    <property type="evidence" value="ECO:0007669"/>
    <property type="project" value="InterPro"/>
</dbReference>
<feature type="domain" description="H-type lectin" evidence="2">
    <location>
        <begin position="45"/>
        <end position="114"/>
    </location>
</feature>
<proteinExistence type="predicted"/>
<accession>A0A1S3HFX3</accession>
<keyword evidence="1" id="KW-0732">Signal</keyword>
<keyword evidence="3" id="KW-1185">Reference proteome</keyword>
<evidence type="ECO:0000313" key="4">
    <source>
        <dbReference type="RefSeq" id="XP_013384955.1"/>
    </source>
</evidence>
<dbReference type="SUPFAM" id="SSF141086">
    <property type="entry name" value="Agglutinin HPA-like"/>
    <property type="match status" value="1"/>
</dbReference>
<dbReference type="OrthoDB" id="5419324at2759"/>